<evidence type="ECO:0000313" key="3">
    <source>
        <dbReference type="Proteomes" id="UP001589773"/>
    </source>
</evidence>
<name>A0ABV6FB65_9BURK</name>
<evidence type="ECO:0000256" key="1">
    <source>
        <dbReference type="SAM" id="Phobius"/>
    </source>
</evidence>
<accession>A0ABV6FB65</accession>
<dbReference type="EMBL" id="JBHLWP010000003">
    <property type="protein sequence ID" value="MFC0250763.1"/>
    <property type="molecule type" value="Genomic_DNA"/>
</dbReference>
<protein>
    <submittedName>
        <fullName evidence="2">Uncharacterized protein</fullName>
    </submittedName>
</protein>
<gene>
    <name evidence="2" type="ORF">ACFFJK_02575</name>
</gene>
<feature type="transmembrane region" description="Helical" evidence="1">
    <location>
        <begin position="12"/>
        <end position="37"/>
    </location>
</feature>
<keyword evidence="1" id="KW-1133">Transmembrane helix</keyword>
<comment type="caution">
    <text evidence="2">The sequence shown here is derived from an EMBL/GenBank/DDBJ whole genome shotgun (WGS) entry which is preliminary data.</text>
</comment>
<proteinExistence type="predicted"/>
<feature type="transmembrane region" description="Helical" evidence="1">
    <location>
        <begin position="75"/>
        <end position="93"/>
    </location>
</feature>
<feature type="transmembrane region" description="Helical" evidence="1">
    <location>
        <begin position="43"/>
        <end position="63"/>
    </location>
</feature>
<dbReference type="Proteomes" id="UP001589773">
    <property type="component" value="Unassembled WGS sequence"/>
</dbReference>
<sequence length="100" mass="10879">MRFACSLAAATMLFISMLLQAYVLLFVIAELILIGSVGFPSGLAYGASLPLSLPSYSLFWVVAQIIRAGFPMKRLHVAYFGSHLLILFCLFAFPGKFGPS</sequence>
<reference evidence="2 3" key="1">
    <citation type="submission" date="2024-09" db="EMBL/GenBank/DDBJ databases">
        <authorList>
            <person name="Sun Q."/>
            <person name="Mori K."/>
        </authorList>
    </citation>
    <scope>NUCLEOTIDE SEQUENCE [LARGE SCALE GENOMIC DNA]</scope>
    <source>
        <strain evidence="2 3">CCM 7792</strain>
    </source>
</reference>
<organism evidence="2 3">
    <name type="scientific">Massilia consociata</name>
    <dbReference type="NCBI Taxonomy" id="760117"/>
    <lineage>
        <taxon>Bacteria</taxon>
        <taxon>Pseudomonadati</taxon>
        <taxon>Pseudomonadota</taxon>
        <taxon>Betaproteobacteria</taxon>
        <taxon>Burkholderiales</taxon>
        <taxon>Oxalobacteraceae</taxon>
        <taxon>Telluria group</taxon>
        <taxon>Massilia</taxon>
    </lineage>
</organism>
<keyword evidence="1" id="KW-0472">Membrane</keyword>
<evidence type="ECO:0000313" key="2">
    <source>
        <dbReference type="EMBL" id="MFC0250763.1"/>
    </source>
</evidence>
<keyword evidence="1" id="KW-0812">Transmembrane</keyword>
<keyword evidence="3" id="KW-1185">Reference proteome</keyword>